<evidence type="ECO:0000256" key="1">
    <source>
        <dbReference type="ARBA" id="ARBA00022540"/>
    </source>
</evidence>
<dbReference type="KEGG" id="acan:ACA1_256420"/>
<dbReference type="VEuPathDB" id="AmoebaDB:ACA1_256420"/>
<evidence type="ECO:0000256" key="4">
    <source>
        <dbReference type="ARBA" id="ARBA00022917"/>
    </source>
</evidence>
<gene>
    <name evidence="6" type="ORF">ACA1_256420</name>
</gene>
<keyword evidence="1 5" id="KW-0396">Initiation factor</keyword>
<evidence type="ECO:0000313" key="6">
    <source>
        <dbReference type="EMBL" id="ELR11503.1"/>
    </source>
</evidence>
<protein>
    <submittedName>
        <fullName evidence="6">Eukaryotic initiation factor 4E protein, putative</fullName>
    </submittedName>
</protein>
<evidence type="ECO:0000256" key="5">
    <source>
        <dbReference type="RuleBase" id="RU004374"/>
    </source>
</evidence>
<dbReference type="Pfam" id="PF01652">
    <property type="entry name" value="IF4E"/>
    <property type="match status" value="1"/>
</dbReference>
<dbReference type="Proteomes" id="UP000011083">
    <property type="component" value="Unassembled WGS sequence"/>
</dbReference>
<dbReference type="GO" id="GO:0003743">
    <property type="term" value="F:translation initiation factor activity"/>
    <property type="evidence" value="ECO:0007669"/>
    <property type="project" value="UniProtKB-KW"/>
</dbReference>
<dbReference type="EMBL" id="KB008148">
    <property type="protein sequence ID" value="ELR11503.1"/>
    <property type="molecule type" value="Genomic_DNA"/>
</dbReference>
<evidence type="ECO:0000256" key="2">
    <source>
        <dbReference type="ARBA" id="ARBA00022845"/>
    </source>
</evidence>
<dbReference type="GO" id="GO:0016281">
    <property type="term" value="C:eukaryotic translation initiation factor 4F complex"/>
    <property type="evidence" value="ECO:0007669"/>
    <property type="project" value="TreeGrafter"/>
</dbReference>
<dbReference type="SUPFAM" id="SSF55418">
    <property type="entry name" value="eIF4e-like"/>
    <property type="match status" value="1"/>
</dbReference>
<dbReference type="AlphaFoldDB" id="L8GFK0"/>
<dbReference type="OrthoDB" id="17977at2759"/>
<dbReference type="GeneID" id="14912170"/>
<keyword evidence="4 5" id="KW-0648">Protein biosynthesis</keyword>
<accession>L8GFK0</accession>
<dbReference type="GO" id="GO:0000340">
    <property type="term" value="F:RNA 7-methylguanosine cap binding"/>
    <property type="evidence" value="ECO:0007669"/>
    <property type="project" value="TreeGrafter"/>
</dbReference>
<evidence type="ECO:0000313" key="7">
    <source>
        <dbReference type="Proteomes" id="UP000011083"/>
    </source>
</evidence>
<keyword evidence="3 5" id="KW-0694">RNA-binding</keyword>
<reference evidence="6 7" key="1">
    <citation type="journal article" date="2013" name="Genome Biol.">
        <title>Genome of Acanthamoeba castellanii highlights extensive lateral gene transfer and early evolution of tyrosine kinase signaling.</title>
        <authorList>
            <person name="Clarke M."/>
            <person name="Lohan A.J."/>
            <person name="Liu B."/>
            <person name="Lagkouvardos I."/>
            <person name="Roy S."/>
            <person name="Zafar N."/>
            <person name="Bertelli C."/>
            <person name="Schilde C."/>
            <person name="Kianianmomeni A."/>
            <person name="Burglin T.R."/>
            <person name="Frech C."/>
            <person name="Turcotte B."/>
            <person name="Kopec K.O."/>
            <person name="Synnott J.M."/>
            <person name="Choo C."/>
            <person name="Paponov I."/>
            <person name="Finkler A."/>
            <person name="Soon Heng Tan C."/>
            <person name="Hutchins A.P."/>
            <person name="Weinmeier T."/>
            <person name="Rattei T."/>
            <person name="Chu J.S."/>
            <person name="Gimenez G."/>
            <person name="Irimia M."/>
            <person name="Rigden D.J."/>
            <person name="Fitzpatrick D.A."/>
            <person name="Lorenzo-Morales J."/>
            <person name="Bateman A."/>
            <person name="Chiu C.H."/>
            <person name="Tang P."/>
            <person name="Hegemann P."/>
            <person name="Fromm H."/>
            <person name="Raoult D."/>
            <person name="Greub G."/>
            <person name="Miranda-Saavedra D."/>
            <person name="Chen N."/>
            <person name="Nash P."/>
            <person name="Ginger M.L."/>
            <person name="Horn M."/>
            <person name="Schaap P."/>
            <person name="Caler L."/>
            <person name="Loftus B."/>
        </authorList>
    </citation>
    <scope>NUCLEOTIDE SEQUENCE [LARGE SCALE GENOMIC DNA]</scope>
    <source>
        <strain evidence="6 7">Neff</strain>
    </source>
</reference>
<name>L8GFK0_ACACF</name>
<evidence type="ECO:0000256" key="3">
    <source>
        <dbReference type="ARBA" id="ARBA00022884"/>
    </source>
</evidence>
<organism evidence="6 7">
    <name type="scientific">Acanthamoeba castellanii (strain ATCC 30010 / Neff)</name>
    <dbReference type="NCBI Taxonomy" id="1257118"/>
    <lineage>
        <taxon>Eukaryota</taxon>
        <taxon>Amoebozoa</taxon>
        <taxon>Discosea</taxon>
        <taxon>Longamoebia</taxon>
        <taxon>Centramoebida</taxon>
        <taxon>Acanthamoebidae</taxon>
        <taxon>Acanthamoeba</taxon>
    </lineage>
</organism>
<dbReference type="InterPro" id="IPR001040">
    <property type="entry name" value="TIF_eIF_4E"/>
</dbReference>
<keyword evidence="2" id="KW-0810">Translation regulation</keyword>
<proteinExistence type="inferred from homology"/>
<dbReference type="Gene3D" id="3.30.760.10">
    <property type="entry name" value="RNA Cap, Translation Initiation Factor Eif4e"/>
    <property type="match status" value="1"/>
</dbReference>
<sequence length="187" mass="21079">MTSFPPPGFENISRASAILFDNFDADEVFIGPGLSAEEYEASLQKLCTFGTVQDFWKCYNNLPPIEKLRFKSSFHLMKSGISPLWEDPKNANGGFWAMREVILALIGEQFEGSLGEGDEICGLTVSIRQHDDIIRIWNTNASANSSGLLGRLKEIIPKAELRSPFYKANREHTDFNKDFHDAKRDTN</sequence>
<dbReference type="PANTHER" id="PTHR11960:SF66">
    <property type="entry name" value="EUKARYOTIC TRANSLATION INITIATION FACTOR 4E TYPE 3"/>
    <property type="match status" value="1"/>
</dbReference>
<dbReference type="RefSeq" id="XP_004333516.1">
    <property type="nucleotide sequence ID" value="XM_004333468.1"/>
</dbReference>
<keyword evidence="7" id="KW-1185">Reference proteome</keyword>
<dbReference type="PANTHER" id="PTHR11960">
    <property type="entry name" value="EUKARYOTIC TRANSLATION INITIATION FACTOR 4E RELATED"/>
    <property type="match status" value="1"/>
</dbReference>
<comment type="similarity">
    <text evidence="5">Belongs to the eukaryotic initiation factor 4E family.</text>
</comment>
<dbReference type="GO" id="GO:0006417">
    <property type="term" value="P:regulation of translation"/>
    <property type="evidence" value="ECO:0007669"/>
    <property type="project" value="UniProtKB-KW"/>
</dbReference>
<dbReference type="InterPro" id="IPR023398">
    <property type="entry name" value="TIF_eIF4e-like"/>
</dbReference>